<feature type="domain" description="C2H2-type" evidence="14">
    <location>
        <begin position="228"/>
        <end position="255"/>
    </location>
</feature>
<feature type="compositionally biased region" description="Polar residues" evidence="13">
    <location>
        <begin position="880"/>
        <end position="890"/>
    </location>
</feature>
<feature type="compositionally biased region" description="Basic and acidic residues" evidence="13">
    <location>
        <begin position="1204"/>
        <end position="1216"/>
    </location>
</feature>
<feature type="domain" description="C2H2-type" evidence="14">
    <location>
        <begin position="1124"/>
        <end position="1151"/>
    </location>
</feature>
<evidence type="ECO:0000256" key="5">
    <source>
        <dbReference type="ARBA" id="ARBA00022737"/>
    </source>
</evidence>
<dbReference type="InterPro" id="IPR036236">
    <property type="entry name" value="Znf_C2H2_sf"/>
</dbReference>
<evidence type="ECO:0000256" key="3">
    <source>
        <dbReference type="ARBA" id="ARBA00006991"/>
    </source>
</evidence>
<proteinExistence type="inferred from homology"/>
<feature type="domain" description="C2H2-type" evidence="14">
    <location>
        <begin position="200"/>
        <end position="227"/>
    </location>
</feature>
<dbReference type="FunFam" id="3.30.160.60:FF:001083">
    <property type="entry name" value="Zinc finger protein 236"/>
    <property type="match status" value="1"/>
</dbReference>
<keyword evidence="8" id="KW-0805">Transcription regulation</keyword>
<evidence type="ECO:0000256" key="10">
    <source>
        <dbReference type="ARBA" id="ARBA00023163"/>
    </source>
</evidence>
<dbReference type="Pfam" id="PF00096">
    <property type="entry name" value="zf-C2H2"/>
    <property type="match status" value="19"/>
</dbReference>
<dbReference type="GO" id="GO:0005634">
    <property type="term" value="C:nucleus"/>
    <property type="evidence" value="ECO:0007669"/>
    <property type="project" value="UniProtKB-SubCell"/>
</dbReference>
<organism evidence="15 16">
    <name type="scientific">Albula goreensis</name>
    <dbReference type="NCBI Taxonomy" id="1534307"/>
    <lineage>
        <taxon>Eukaryota</taxon>
        <taxon>Metazoa</taxon>
        <taxon>Chordata</taxon>
        <taxon>Craniata</taxon>
        <taxon>Vertebrata</taxon>
        <taxon>Euteleostomi</taxon>
        <taxon>Actinopterygii</taxon>
        <taxon>Neopterygii</taxon>
        <taxon>Teleostei</taxon>
        <taxon>Albuliformes</taxon>
        <taxon>Albulidae</taxon>
        <taxon>Albula</taxon>
    </lineage>
</organism>
<dbReference type="InterPro" id="IPR013087">
    <property type="entry name" value="Znf_C2H2_type"/>
</dbReference>
<feature type="domain" description="C2H2-type" evidence="14">
    <location>
        <begin position="67"/>
        <end position="94"/>
    </location>
</feature>
<dbReference type="Proteomes" id="UP000829720">
    <property type="component" value="Unassembled WGS sequence"/>
</dbReference>
<dbReference type="SMART" id="SM00355">
    <property type="entry name" value="ZnF_C2H2"/>
    <property type="match status" value="30"/>
</dbReference>
<dbReference type="FunFam" id="3.30.160.60:FF:003384">
    <property type="entry name" value="Zinc finger protein 236"/>
    <property type="match status" value="1"/>
</dbReference>
<feature type="domain" description="C2H2-type" evidence="14">
    <location>
        <begin position="988"/>
        <end position="1011"/>
    </location>
</feature>
<evidence type="ECO:0000313" key="16">
    <source>
        <dbReference type="Proteomes" id="UP000829720"/>
    </source>
</evidence>
<dbReference type="FunFam" id="3.30.160.60:FF:000624">
    <property type="entry name" value="zinc finger protein 697"/>
    <property type="match status" value="1"/>
</dbReference>
<feature type="domain" description="C2H2-type" evidence="14">
    <location>
        <begin position="598"/>
        <end position="625"/>
    </location>
</feature>
<feature type="compositionally biased region" description="Basic residues" evidence="13">
    <location>
        <begin position="1"/>
        <end position="10"/>
    </location>
</feature>
<feature type="compositionally biased region" description="Low complexity" evidence="13">
    <location>
        <begin position="1217"/>
        <end position="1236"/>
    </location>
</feature>
<protein>
    <recommendedName>
        <fullName evidence="14">C2H2-type domain-containing protein</fullName>
    </recommendedName>
</protein>
<dbReference type="GO" id="GO:0000981">
    <property type="term" value="F:DNA-binding transcription factor activity, RNA polymerase II-specific"/>
    <property type="evidence" value="ECO:0007669"/>
    <property type="project" value="TreeGrafter"/>
</dbReference>
<evidence type="ECO:0000313" key="15">
    <source>
        <dbReference type="EMBL" id="KAI1885524.1"/>
    </source>
</evidence>
<keyword evidence="6 12" id="KW-0863">Zinc-finger</keyword>
<feature type="domain" description="C2H2-type" evidence="14">
    <location>
        <begin position="932"/>
        <end position="959"/>
    </location>
</feature>
<feature type="domain" description="C2H2-type" evidence="14">
    <location>
        <begin position="1650"/>
        <end position="1672"/>
    </location>
</feature>
<dbReference type="FunFam" id="3.30.160.60:FF:000753">
    <property type="entry name" value="zinc finger protein 236 isoform X2"/>
    <property type="match status" value="1"/>
</dbReference>
<feature type="compositionally biased region" description="Basic residues" evidence="13">
    <location>
        <begin position="529"/>
        <end position="552"/>
    </location>
</feature>
<feature type="region of interest" description="Disordered" evidence="13">
    <location>
        <begin position="1762"/>
        <end position="1791"/>
    </location>
</feature>
<comment type="similarity">
    <text evidence="3">Belongs to the krueppel C2H2-type zinc-finger protein family.</text>
</comment>
<evidence type="ECO:0000256" key="4">
    <source>
        <dbReference type="ARBA" id="ARBA00022723"/>
    </source>
</evidence>
<keyword evidence="7" id="KW-0862">Zinc</keyword>
<feature type="region of interest" description="Disordered" evidence="13">
    <location>
        <begin position="880"/>
        <end position="899"/>
    </location>
</feature>
<feature type="domain" description="C2H2-type" evidence="14">
    <location>
        <begin position="682"/>
        <end position="709"/>
    </location>
</feature>
<feature type="region of interest" description="Disordered" evidence="13">
    <location>
        <begin position="1203"/>
        <end position="1251"/>
    </location>
</feature>
<dbReference type="GO" id="GO:0000978">
    <property type="term" value="F:RNA polymerase II cis-regulatory region sequence-specific DNA binding"/>
    <property type="evidence" value="ECO:0007669"/>
    <property type="project" value="TreeGrafter"/>
</dbReference>
<dbReference type="FunFam" id="3.30.160.60:FF:000481">
    <property type="entry name" value="zinc finger protein 236"/>
    <property type="match status" value="1"/>
</dbReference>
<feature type="domain" description="C2H2-type" evidence="14">
    <location>
        <begin position="510"/>
        <end position="537"/>
    </location>
</feature>
<feature type="region of interest" description="Disordered" evidence="13">
    <location>
        <begin position="1"/>
        <end position="35"/>
    </location>
</feature>
<dbReference type="OrthoDB" id="6077919at2759"/>
<keyword evidence="16" id="KW-1185">Reference proteome</keyword>
<dbReference type="FunFam" id="3.30.160.60:FF:002349">
    <property type="entry name" value="Zinc finger and BTB domain-containing 40"/>
    <property type="match status" value="1"/>
</dbReference>
<evidence type="ECO:0000256" key="8">
    <source>
        <dbReference type="ARBA" id="ARBA00023015"/>
    </source>
</evidence>
<dbReference type="PANTHER" id="PTHR24396">
    <property type="entry name" value="ZINC FINGER PROTEIN"/>
    <property type="match status" value="1"/>
</dbReference>
<dbReference type="FunFam" id="3.30.160.60:FF:001093">
    <property type="entry name" value="Zinc finger protein 236"/>
    <property type="match status" value="1"/>
</dbReference>
<evidence type="ECO:0000256" key="12">
    <source>
        <dbReference type="PROSITE-ProRule" id="PRU00042"/>
    </source>
</evidence>
<comment type="subcellular location">
    <subcellularLocation>
        <location evidence="2">Nucleus</location>
    </subcellularLocation>
</comment>
<dbReference type="GO" id="GO:0008270">
    <property type="term" value="F:zinc ion binding"/>
    <property type="evidence" value="ECO:0007669"/>
    <property type="project" value="UniProtKB-KW"/>
</dbReference>
<feature type="region of interest" description="Disordered" evidence="13">
    <location>
        <begin position="529"/>
        <end position="558"/>
    </location>
</feature>
<dbReference type="FunFam" id="3.30.160.60:FF:001535">
    <property type="entry name" value="Zinc finger protein 236"/>
    <property type="match status" value="1"/>
</dbReference>
<feature type="domain" description="C2H2-type" evidence="14">
    <location>
        <begin position="1621"/>
        <end position="1649"/>
    </location>
</feature>
<dbReference type="FunFam" id="3.30.160.60:FF:000376">
    <property type="entry name" value="Zinc finger protein 236"/>
    <property type="match status" value="2"/>
</dbReference>
<dbReference type="FunFam" id="3.30.160.60:FF:001071">
    <property type="entry name" value="zinc finger protein 236"/>
    <property type="match status" value="1"/>
</dbReference>
<dbReference type="FunFam" id="3.30.160.60:FF:002170">
    <property type="entry name" value="Zinc finger protein 236"/>
    <property type="match status" value="1"/>
</dbReference>
<feature type="domain" description="C2H2-type" evidence="14">
    <location>
        <begin position="1742"/>
        <end position="1766"/>
    </location>
</feature>
<dbReference type="PROSITE" id="PS50157">
    <property type="entry name" value="ZINC_FINGER_C2H2_2"/>
    <property type="match status" value="28"/>
</dbReference>
<evidence type="ECO:0000256" key="2">
    <source>
        <dbReference type="ARBA" id="ARBA00004123"/>
    </source>
</evidence>
<feature type="domain" description="C2H2-type" evidence="14">
    <location>
        <begin position="38"/>
        <end position="66"/>
    </location>
</feature>
<evidence type="ECO:0000256" key="9">
    <source>
        <dbReference type="ARBA" id="ARBA00023125"/>
    </source>
</evidence>
<dbReference type="InterPro" id="IPR051643">
    <property type="entry name" value="Transcr_Reg_ZincFinger"/>
</dbReference>
<evidence type="ECO:0000256" key="7">
    <source>
        <dbReference type="ARBA" id="ARBA00022833"/>
    </source>
</evidence>
<keyword evidence="9" id="KW-0238">DNA-binding</keyword>
<feature type="domain" description="C2H2-type" evidence="14">
    <location>
        <begin position="1686"/>
        <end position="1713"/>
    </location>
</feature>
<dbReference type="FunFam" id="3.30.160.60:FF:001119">
    <property type="entry name" value="zinc finger protein 408"/>
    <property type="match status" value="1"/>
</dbReference>
<keyword evidence="5" id="KW-0677">Repeat</keyword>
<feature type="domain" description="C2H2-type" evidence="14">
    <location>
        <begin position="154"/>
        <end position="181"/>
    </location>
</feature>
<feature type="domain" description="C2H2-type" evidence="14">
    <location>
        <begin position="426"/>
        <end position="453"/>
    </location>
</feature>
<feature type="domain" description="C2H2-type" evidence="14">
    <location>
        <begin position="960"/>
        <end position="987"/>
    </location>
</feature>
<evidence type="ECO:0000256" key="6">
    <source>
        <dbReference type="ARBA" id="ARBA00022771"/>
    </source>
</evidence>
<feature type="domain" description="C2H2-type" evidence="14">
    <location>
        <begin position="122"/>
        <end position="149"/>
    </location>
</feature>
<dbReference type="FunFam" id="3.30.160.60:FF:000385">
    <property type="entry name" value="Zinc finger protein 236 variant"/>
    <property type="match status" value="1"/>
</dbReference>
<comment type="function">
    <text evidence="1">May be involved in transcriptional regulation.</text>
</comment>
<keyword evidence="11" id="KW-0539">Nucleus</keyword>
<feature type="domain" description="C2H2-type" evidence="14">
    <location>
        <begin position="1714"/>
        <end position="1741"/>
    </location>
</feature>
<dbReference type="FunFam" id="3.30.160.60:FF:000264">
    <property type="entry name" value="Zinc finger protein 236"/>
    <property type="match status" value="2"/>
</dbReference>
<feature type="compositionally biased region" description="Acidic residues" evidence="13">
    <location>
        <begin position="1781"/>
        <end position="1791"/>
    </location>
</feature>
<dbReference type="FunFam" id="3.30.160.60:FF:000226">
    <property type="entry name" value="Zinc finger protein 236 variant"/>
    <property type="match status" value="2"/>
</dbReference>
<keyword evidence="4" id="KW-0479">Metal-binding</keyword>
<sequence length="1813" mass="200169">MPRGRPRKLRDKTNDDSEGLQDSNPENAGYSHADGREKKCTVCSLSFSKESQLQRHIREHEVNDKPHRCDECPMSFNVEFNLKLHKSTHAVLDPTCPECHKKFSRVASLKSHIMLHEKEENLICAECGDEFVLHSQLSLHLEEHRKELSGNKVYTCKTCNKEFKLSSQLKEHMKTHLRMRPIMGNSRNYKRNIDRSGFTNSCQHCGKTFKKPSQLVRHIRIHTGERPYKCTHCGKAFNQKVVLQTHMVRHTGEKPHLCLHCPASFSQKGNLHSHIQRVHSESKGVPLFPCLDCSCVFKKLGSLNAHISKMHMSIIEDPPHPQVVEAGQTVAGAEGAAGVTDVIQQLLELSEQVTGESAQAPPPVPAISMETGINQDILQQALENSGLSTIPSQCQDKIHRKEKRSIYKKPIQMPGSIREENGVRWHVCPYCSKEFKKPSDLVRHIRIHTHEKPFKCKQCFRAFAVKSTLTAHMKTHTGIKAFECQCCRKCFSTSGSMKVHMRLHTGVRPFPCPHCDKIFRTSGHRKTHIASHFKSAQQKKQKGPRKPHKTRSARNNLPLPDIPLQEPILITDLGLVQNQNPRLSLQQYLDIVENDRPYKCGFCSKAYKKSSHLKQHVRSHTGERPYKCIQCSKGFASSGVLKAHIRTHSGLKAYKCLICDSTFTTSGSLRRHMTTHSDLRPYMCPYCQKTFKSSPNCRKHMKTHRYELAQQLQQQPSSGDAPSLDDPMDSAGVAASIQVEMEGDALQAPSAVGPEQQGILGLGQAQVVGGQQVALETQLGDQPLVQEEDTFVTSQHALPQNMAQFETQTLPQQGFDQQALAQGFSMAEGFTQQPQFSTVQQLQDSSTLESQALTSSYHPQNLLHVSGTEVASGLLQEPSQSDLHVSAQRQDFQEDSEDNSRRTYRCSMCNKGFKKSSHLKQHVRSHTGEKPYRCNLCGRSFVSAGVLKSHLNTHTGVKAFKCNVCDASFTTNGSLNRHMIIHLNMKPYKCPMCEETFRTSLLCRKHMKKDHIVGTRVLDEDDVEEEEGSDRILPKRNRTGIITFTEEQTAELAKRKPRDGASVSEKVLVQSAAERDRISEIKDKVVELQSEPKFANRCSYCPKSFKKPSDLVRHIRIHTGEKPYKCDECGRSFTVKSTLDCHVKTHTGQKLFNCHMCNTAFSTKGSLKVHMRLHTGSKPFKCPFCELRFRTSGHRKTHIQCHYKPNEGKKAKRAAERQQGQQAQAAAQAQAQAAAQAPPPPSEALPPVSLLQAAGPNDPGVYISSNSVLAGQFEQNILQQSLVGQAILPASVSAAGDLTVSLSEGLAALEGIQLQLTSTNLVCPNVQISGIDTTNINNITLQIDPSILQQTLQQGNLLSHQLAADPGLSQHSGAHLMAGDATVPANVVIHPLTSLSLQPSITQTSVGIAGLAERDASGSQDLSHVMTSPGLVTAGCNPQEITLTISGQDLISQHTAVSTADMGGGIRLASPMSTQAGGTTLTIANDQLLPQSPTNAGITVNSLPPATSLSQAAVSSQSLVMSSTGVASDGSVTLTLADTQGMLSGGLDAVTLNIAPQGQQFPAILSEAGLPGQPANASQQVILVSHPTHGAVGQPDDSFRIPEVNRPLVKEGPVETQQGLNQCFYCNQVFLTAVMLRRHCRQTHGKERCHVCRVCNKAFKRATHLKEHEHVHQQGPSLSSQRPRTFKCSSCDKAFAKPSQLERHNRTHTGERPFKCQQCDKAFNQKSALQVHRVKHTGEKPYKCEVCGIGFTQKSNMKLHVKRSHSYGPGSGQEVSMEQGTEGEEEAGPELDLEEVVQEPSGDWQCGIPNVFR</sequence>
<feature type="domain" description="C2H2-type" evidence="14">
    <location>
        <begin position="1096"/>
        <end position="1123"/>
    </location>
</feature>
<dbReference type="PANTHER" id="PTHR24396:SF21">
    <property type="entry name" value="ZINC FINGER PROTEIN 236"/>
    <property type="match status" value="1"/>
</dbReference>
<evidence type="ECO:0000256" key="11">
    <source>
        <dbReference type="ARBA" id="ARBA00023242"/>
    </source>
</evidence>
<feature type="domain" description="C2H2-type" evidence="14">
    <location>
        <begin position="626"/>
        <end position="653"/>
    </location>
</feature>
<dbReference type="FunFam" id="3.30.160.60:FF:002262">
    <property type="entry name" value="Zinc finger protein 236"/>
    <property type="match status" value="1"/>
</dbReference>
<dbReference type="FunFam" id="3.30.160.60:FF:000301">
    <property type="entry name" value="Zinc finger protein 236"/>
    <property type="match status" value="2"/>
</dbReference>
<feature type="domain" description="C2H2-type" evidence="14">
    <location>
        <begin position="654"/>
        <end position="681"/>
    </location>
</feature>
<feature type="domain" description="C2H2-type" evidence="14">
    <location>
        <begin position="256"/>
        <end position="284"/>
    </location>
</feature>
<dbReference type="EMBL" id="JAERUA010000020">
    <property type="protein sequence ID" value="KAI1885524.1"/>
    <property type="molecule type" value="Genomic_DNA"/>
</dbReference>
<accession>A0A8T3CQE6</accession>
<dbReference type="Gene3D" id="3.30.160.60">
    <property type="entry name" value="Classic Zinc Finger"/>
    <property type="match status" value="25"/>
</dbReference>
<feature type="domain" description="C2H2-type" evidence="14">
    <location>
        <begin position="94"/>
        <end position="121"/>
    </location>
</feature>
<keyword evidence="10" id="KW-0804">Transcription</keyword>
<feature type="domain" description="C2H2-type" evidence="14">
    <location>
        <begin position="454"/>
        <end position="481"/>
    </location>
</feature>
<feature type="domain" description="C2H2-type" evidence="14">
    <location>
        <begin position="1152"/>
        <end position="1179"/>
    </location>
</feature>
<evidence type="ECO:0000259" key="14">
    <source>
        <dbReference type="PROSITE" id="PS50157"/>
    </source>
</evidence>
<name>A0A8T3CQE6_9TELE</name>
<feature type="domain" description="C2H2-type" evidence="14">
    <location>
        <begin position="482"/>
        <end position="509"/>
    </location>
</feature>
<evidence type="ECO:0000256" key="13">
    <source>
        <dbReference type="SAM" id="MobiDB-lite"/>
    </source>
</evidence>
<reference evidence="15" key="1">
    <citation type="submission" date="2021-01" db="EMBL/GenBank/DDBJ databases">
        <authorList>
            <person name="Zahm M."/>
            <person name="Roques C."/>
            <person name="Cabau C."/>
            <person name="Klopp C."/>
            <person name="Donnadieu C."/>
            <person name="Jouanno E."/>
            <person name="Lampietro C."/>
            <person name="Louis A."/>
            <person name="Herpin A."/>
            <person name="Echchiki A."/>
            <person name="Berthelot C."/>
            <person name="Parey E."/>
            <person name="Roest-Crollius H."/>
            <person name="Braasch I."/>
            <person name="Postlethwait J."/>
            <person name="Bobe J."/>
            <person name="Montfort J."/>
            <person name="Bouchez O."/>
            <person name="Begum T."/>
            <person name="Mejri S."/>
            <person name="Adams A."/>
            <person name="Chen W.-J."/>
            <person name="Guiguen Y."/>
        </authorList>
    </citation>
    <scope>NUCLEOTIDE SEQUENCE</scope>
    <source>
        <tissue evidence="15">Blood</tissue>
    </source>
</reference>
<feature type="domain" description="C2H2-type" evidence="14">
    <location>
        <begin position="904"/>
        <end position="931"/>
    </location>
</feature>
<dbReference type="SUPFAM" id="SSF57667">
    <property type="entry name" value="beta-beta-alpha zinc fingers"/>
    <property type="match status" value="16"/>
</dbReference>
<comment type="caution">
    <text evidence="15">The sequence shown here is derived from an EMBL/GenBank/DDBJ whole genome shotgun (WGS) entry which is preliminary data.</text>
</comment>
<dbReference type="FunFam" id="3.30.160.60:FF:000573">
    <property type="entry name" value="Putative zinc finger protein 236"/>
    <property type="match status" value="2"/>
</dbReference>
<gene>
    <name evidence="15" type="ORF">AGOR_G00204660</name>
</gene>
<dbReference type="PROSITE" id="PS00028">
    <property type="entry name" value="ZINC_FINGER_C2H2_1"/>
    <property type="match status" value="30"/>
</dbReference>
<dbReference type="FunFam" id="3.30.160.60:FF:001012">
    <property type="entry name" value="Zinc finger protein 236"/>
    <property type="match status" value="1"/>
</dbReference>
<evidence type="ECO:0000256" key="1">
    <source>
        <dbReference type="ARBA" id="ARBA00003767"/>
    </source>
</evidence>